<keyword evidence="4" id="KW-1185">Reference proteome</keyword>
<proteinExistence type="predicted"/>
<reference evidence="4" key="1">
    <citation type="submission" date="2017-02" db="EMBL/GenBank/DDBJ databases">
        <authorList>
            <person name="Varghese N."/>
            <person name="Submissions S."/>
        </authorList>
    </citation>
    <scope>NUCLEOTIDE SEQUENCE [LARGE SCALE GENOMIC DNA]</scope>
    <source>
        <strain evidence="4">9H-4</strain>
    </source>
</reference>
<feature type="chain" id="PRO_5013182499" evidence="2">
    <location>
        <begin position="28"/>
        <end position="169"/>
    </location>
</feature>
<evidence type="ECO:0000256" key="2">
    <source>
        <dbReference type="SAM" id="SignalP"/>
    </source>
</evidence>
<protein>
    <submittedName>
        <fullName evidence="3">Uncharacterized protein</fullName>
    </submittedName>
</protein>
<keyword evidence="2" id="KW-0732">Signal</keyword>
<feature type="transmembrane region" description="Helical" evidence="1">
    <location>
        <begin position="141"/>
        <end position="160"/>
    </location>
</feature>
<dbReference type="AlphaFoldDB" id="A0A1T4Z0P8"/>
<dbReference type="OrthoDB" id="3745795at2"/>
<keyword evidence="1" id="KW-0812">Transmembrane</keyword>
<name>A0A1T4Z0P8_9ACTN</name>
<accession>A0A1T4Z0P8</accession>
<dbReference type="RefSeq" id="WP_078699807.1">
    <property type="nucleotide sequence ID" value="NZ_LT796768.1"/>
</dbReference>
<feature type="signal peptide" evidence="2">
    <location>
        <begin position="1"/>
        <end position="27"/>
    </location>
</feature>
<evidence type="ECO:0000313" key="4">
    <source>
        <dbReference type="Proteomes" id="UP000191040"/>
    </source>
</evidence>
<dbReference type="Proteomes" id="UP000191040">
    <property type="component" value="Chromosome I"/>
</dbReference>
<sequence>MDLTRRRWYLVAAFVAALAWVAGTAFAASAWDPLREAEVVPVGQPIQTGGTDDLAVLTDLPQPERAVECFARNGKKRTPVPAATVDIVVDSDGSRWHLIGVLPDAPDETRIVCRPADKQTDTARYGTALVDLSSRAGTGRAIAWTGLVAGLGLAGATLTARTRRMLAHD</sequence>
<keyword evidence="1" id="KW-0472">Membrane</keyword>
<keyword evidence="1" id="KW-1133">Transmembrane helix</keyword>
<dbReference type="EMBL" id="LT796768">
    <property type="protein sequence ID" value="SKB07627.1"/>
    <property type="molecule type" value="Genomic_DNA"/>
</dbReference>
<dbReference type="STRING" id="1736691.SAMN06295964_1762"/>
<gene>
    <name evidence="3" type="ORF">SAMN06295964_1762</name>
</gene>
<evidence type="ECO:0000313" key="3">
    <source>
        <dbReference type="EMBL" id="SKB07627.1"/>
    </source>
</evidence>
<evidence type="ECO:0000256" key="1">
    <source>
        <dbReference type="SAM" id="Phobius"/>
    </source>
</evidence>
<organism evidence="3 4">
    <name type="scientific">Aeromicrobium choanae</name>
    <dbReference type="NCBI Taxonomy" id="1736691"/>
    <lineage>
        <taxon>Bacteria</taxon>
        <taxon>Bacillati</taxon>
        <taxon>Actinomycetota</taxon>
        <taxon>Actinomycetes</taxon>
        <taxon>Propionibacteriales</taxon>
        <taxon>Nocardioidaceae</taxon>
        <taxon>Aeromicrobium</taxon>
    </lineage>
</organism>